<proteinExistence type="predicted"/>
<evidence type="ECO:0000313" key="1">
    <source>
        <dbReference type="EMBL" id="VXC96938.1"/>
    </source>
</evidence>
<gene>
    <name evidence="1" type="ORF">SPHINGO8BC_51227</name>
</gene>
<protein>
    <submittedName>
        <fullName evidence="1">Uncharacterized protein</fullName>
    </submittedName>
</protein>
<dbReference type="EMBL" id="CABWMV010000024">
    <property type="protein sequence ID" value="VXC96938.1"/>
    <property type="molecule type" value="Genomic_DNA"/>
</dbReference>
<reference evidence="1 2" key="1">
    <citation type="submission" date="2019-10" db="EMBL/GenBank/DDBJ databases">
        <authorList>
            <person name="Karimi E."/>
        </authorList>
    </citation>
    <scope>NUCLEOTIDE SEQUENCE [LARGE SCALE GENOMIC DNA]</scope>
    <source>
        <strain evidence="1">Sphingobacterium sp. 8BC</strain>
    </source>
</reference>
<sequence length="61" mass="6947">MIKFRKSPLQRHLAISRAEVAQVYHVLPNTAWWLDFSSMAQTEAPAGTIVCLYSKTWGARL</sequence>
<accession>A0A654CTL7</accession>
<name>A0A654CTL7_SPHMU</name>
<dbReference type="AlphaFoldDB" id="A0A654CTL7"/>
<dbReference type="Proteomes" id="UP000432350">
    <property type="component" value="Unassembled WGS sequence"/>
</dbReference>
<organism evidence="1 2">
    <name type="scientific">Sphingobacterium multivorum</name>
    <dbReference type="NCBI Taxonomy" id="28454"/>
    <lineage>
        <taxon>Bacteria</taxon>
        <taxon>Pseudomonadati</taxon>
        <taxon>Bacteroidota</taxon>
        <taxon>Sphingobacteriia</taxon>
        <taxon>Sphingobacteriales</taxon>
        <taxon>Sphingobacteriaceae</taxon>
        <taxon>Sphingobacterium</taxon>
    </lineage>
</organism>
<evidence type="ECO:0000313" key="2">
    <source>
        <dbReference type="Proteomes" id="UP000432350"/>
    </source>
</evidence>
<dbReference type="RefSeq" id="WP_139145029.1">
    <property type="nucleotide sequence ID" value="NZ_DAIQJZ010000001.1"/>
</dbReference>